<feature type="compositionally biased region" description="Polar residues" evidence="1">
    <location>
        <begin position="129"/>
        <end position="139"/>
    </location>
</feature>
<proteinExistence type="predicted"/>
<gene>
    <name evidence="2" type="ordered locus">RPA3319</name>
</gene>
<evidence type="ECO:0000256" key="1">
    <source>
        <dbReference type="SAM" id="MobiDB-lite"/>
    </source>
</evidence>
<dbReference type="HOGENOM" id="CLU_1843571_0_0_5"/>
<reference evidence="2" key="1">
    <citation type="journal article" date="2004" name="Nat. Biotechnol.">
        <title>Complete genome sequence of the metabolically versatile photosynthetic bacterium Rhodopseudomonas palustris.</title>
        <authorList>
            <person name="Larimer F.W."/>
            <person name="Chain P."/>
            <person name="Hauser L."/>
            <person name="Lamerdin J."/>
            <person name="Malfatti S."/>
            <person name="Do L."/>
            <person name="Land M.L."/>
            <person name="Pelletier D.A."/>
            <person name="Beatty J.T."/>
            <person name="Lang A.S."/>
            <person name="Tabita F.R."/>
            <person name="Gibson J.L."/>
            <person name="Hanson T.E."/>
            <person name="Bobst C."/>
            <person name="Torres J.L."/>
            <person name="Peres C."/>
            <person name="Harrison F.H."/>
            <person name="Gibson J."/>
            <person name="Harwood C.S."/>
        </authorList>
    </citation>
    <scope>NUCLEOTIDE SEQUENCE [LARGE SCALE GENOMIC DNA]</scope>
    <source>
        <strain evidence="2">CGA009</strain>
    </source>
</reference>
<dbReference type="STRING" id="258594.RPA3319"/>
<sequence>MPPFPAMACCGVRPSCQEPDVPQASDRTLELCAPLNYSNPNTIKADLSTRGTSEQRWRFTGHIPERGSARPGRPQSDQQIGPCGTVHSPLLLLRSQSPLPVGGAKHGQLTVRSLCHPRRDMRWLPRRPQSISSSHPRRR</sequence>
<dbReference type="EMBL" id="BX572603">
    <property type="protein sequence ID" value="CAE28760.1"/>
    <property type="molecule type" value="Genomic_DNA"/>
</dbReference>
<organism evidence="2">
    <name type="scientific">Rhodopseudomonas palustris (strain ATCC BAA-98 / CGA009)</name>
    <dbReference type="NCBI Taxonomy" id="258594"/>
    <lineage>
        <taxon>Bacteria</taxon>
        <taxon>Pseudomonadati</taxon>
        <taxon>Pseudomonadota</taxon>
        <taxon>Alphaproteobacteria</taxon>
        <taxon>Hyphomicrobiales</taxon>
        <taxon>Nitrobacteraceae</taxon>
        <taxon>Rhodopseudomonas</taxon>
    </lineage>
</organism>
<accession>Q6N4L8</accession>
<feature type="region of interest" description="Disordered" evidence="1">
    <location>
        <begin position="120"/>
        <end position="139"/>
    </location>
</feature>
<feature type="region of interest" description="Disordered" evidence="1">
    <location>
        <begin position="63"/>
        <end position="85"/>
    </location>
</feature>
<dbReference type="AlphaFoldDB" id="Q6N4L8"/>
<name>Q6N4L8_RHOPA</name>
<protein>
    <submittedName>
        <fullName evidence="2">Uncharacterized protein</fullName>
    </submittedName>
</protein>
<evidence type="ECO:0000313" key="2">
    <source>
        <dbReference type="EMBL" id="CAE28760.1"/>
    </source>
</evidence>